<feature type="compositionally biased region" description="Basic residues" evidence="2">
    <location>
        <begin position="27"/>
        <end position="39"/>
    </location>
</feature>
<feature type="compositionally biased region" description="Polar residues" evidence="2">
    <location>
        <begin position="331"/>
        <end position="344"/>
    </location>
</feature>
<feature type="domain" description="RRM" evidence="3">
    <location>
        <begin position="81"/>
        <end position="159"/>
    </location>
</feature>
<dbReference type="Proteomes" id="UP000604046">
    <property type="component" value="Unassembled WGS sequence"/>
</dbReference>
<dbReference type="InterPro" id="IPR000504">
    <property type="entry name" value="RRM_dom"/>
</dbReference>
<dbReference type="SUPFAM" id="SSF54928">
    <property type="entry name" value="RNA-binding domain, RBD"/>
    <property type="match status" value="2"/>
</dbReference>
<protein>
    <submittedName>
        <fullName evidence="4">Rsd1 protein</fullName>
    </submittedName>
</protein>
<dbReference type="CDD" id="cd00590">
    <property type="entry name" value="RRM_SF"/>
    <property type="match status" value="2"/>
</dbReference>
<evidence type="ECO:0000259" key="3">
    <source>
        <dbReference type="PROSITE" id="PS50102"/>
    </source>
</evidence>
<reference evidence="4" key="1">
    <citation type="submission" date="2021-02" db="EMBL/GenBank/DDBJ databases">
        <authorList>
            <person name="Dougan E. K."/>
            <person name="Rhodes N."/>
            <person name="Thang M."/>
            <person name="Chan C."/>
        </authorList>
    </citation>
    <scope>NUCLEOTIDE SEQUENCE</scope>
</reference>
<dbReference type="Pfam" id="PF00076">
    <property type="entry name" value="RRM_1"/>
    <property type="match status" value="2"/>
</dbReference>
<dbReference type="InterPro" id="IPR035979">
    <property type="entry name" value="RBD_domain_sf"/>
</dbReference>
<evidence type="ECO:0000313" key="5">
    <source>
        <dbReference type="Proteomes" id="UP000604046"/>
    </source>
</evidence>
<feature type="domain" description="RRM" evidence="3">
    <location>
        <begin position="196"/>
        <end position="266"/>
    </location>
</feature>
<dbReference type="InterPro" id="IPR006509">
    <property type="entry name" value="RBM39_SF"/>
</dbReference>
<dbReference type="PROSITE" id="PS50102">
    <property type="entry name" value="RRM"/>
    <property type="match status" value="2"/>
</dbReference>
<dbReference type="Gene3D" id="3.30.70.330">
    <property type="match status" value="3"/>
</dbReference>
<accession>A0A812P3P3</accession>
<comment type="caution">
    <text evidence="4">The sequence shown here is derived from an EMBL/GenBank/DDBJ whole genome shotgun (WGS) entry which is preliminary data.</text>
</comment>
<dbReference type="InterPro" id="IPR012677">
    <property type="entry name" value="Nucleotide-bd_a/b_plait_sf"/>
</dbReference>
<feature type="region of interest" description="Disordered" evidence="2">
    <location>
        <begin position="27"/>
        <end position="66"/>
    </location>
</feature>
<dbReference type="AlphaFoldDB" id="A0A812P3P3"/>
<gene>
    <name evidence="4" type="primary">rsd1</name>
    <name evidence="4" type="ORF">SNAT2548_LOCUS17747</name>
</gene>
<proteinExistence type="predicted"/>
<feature type="region of interest" description="Disordered" evidence="2">
    <location>
        <begin position="268"/>
        <end position="300"/>
    </location>
</feature>
<dbReference type="OrthoDB" id="5411533at2759"/>
<dbReference type="PANTHER" id="PTHR48036">
    <property type="entry name" value="SPLICING FACTOR (PAD-1), PUTATIVE (AFU_ORTHOLOGUE AFUA_1G15810)-RELATED"/>
    <property type="match status" value="1"/>
</dbReference>
<keyword evidence="5" id="KW-1185">Reference proteome</keyword>
<dbReference type="SMART" id="SM00360">
    <property type="entry name" value="RRM"/>
    <property type="match status" value="3"/>
</dbReference>
<feature type="compositionally biased region" description="Basic and acidic residues" evidence="2">
    <location>
        <begin position="278"/>
        <end position="289"/>
    </location>
</feature>
<dbReference type="GO" id="GO:0005634">
    <property type="term" value="C:nucleus"/>
    <property type="evidence" value="ECO:0007669"/>
    <property type="project" value="InterPro"/>
</dbReference>
<keyword evidence="1" id="KW-0694">RNA-binding</keyword>
<name>A0A812P3P3_9DINO</name>
<dbReference type="EMBL" id="CAJNDS010002122">
    <property type="protein sequence ID" value="CAE7339154.1"/>
    <property type="molecule type" value="Genomic_DNA"/>
</dbReference>
<sequence length="459" mass="50587">MTGSVFDLTDISFFELDRLFAQSVRTVKRRQHKRKRRGRQGGDSSSSERSRSPPRRGSLRMGGRVLPQTGGFTDKVGLVDRTIVVTGIPFGADEKILFKHYSKCGFIEDLQMIYNRKNEPTGVAIIEYSQEDPVARAVALTPPFNEILGTPVTTKRADTQVPKKDPGPKRTLTRQQFTQQVLSGLTKSADAQPDKRKLHIKNLRPVVREDDMRGIFKPFGEFEDFLMGTGECWITFKNHNDAQDAMASMQGFQLVGQELQITMLSVGGAKNETPPEPPKPKPLDIKNDSDFGATGSGPSNVHDRIDIMKKLMQSHSGSKVPTVVGLAAPSGNDSEPPTTITDVSSMPPVPKPAKSTSCTLLLQNMFTPSSVDLEKDPRFYDAIREDTHDECAKFGKVSHVTVDPRGNAGLIYILYESPQQRLAGELALNGRWFEGKKITASGIDDDIWQELAAQGEGAS</sequence>
<dbReference type="CDD" id="cd12285">
    <property type="entry name" value="RRM3_RBM39_like"/>
    <property type="match status" value="1"/>
</dbReference>
<organism evidence="4 5">
    <name type="scientific">Symbiodinium natans</name>
    <dbReference type="NCBI Taxonomy" id="878477"/>
    <lineage>
        <taxon>Eukaryota</taxon>
        <taxon>Sar</taxon>
        <taxon>Alveolata</taxon>
        <taxon>Dinophyceae</taxon>
        <taxon>Suessiales</taxon>
        <taxon>Symbiodiniaceae</taxon>
        <taxon>Symbiodinium</taxon>
    </lineage>
</organism>
<dbReference type="GO" id="GO:0003723">
    <property type="term" value="F:RNA binding"/>
    <property type="evidence" value="ECO:0007669"/>
    <property type="project" value="UniProtKB-UniRule"/>
</dbReference>
<dbReference type="GO" id="GO:0006397">
    <property type="term" value="P:mRNA processing"/>
    <property type="evidence" value="ECO:0007669"/>
    <property type="project" value="InterPro"/>
</dbReference>
<evidence type="ECO:0000256" key="2">
    <source>
        <dbReference type="SAM" id="MobiDB-lite"/>
    </source>
</evidence>
<evidence type="ECO:0000313" key="4">
    <source>
        <dbReference type="EMBL" id="CAE7339154.1"/>
    </source>
</evidence>
<feature type="region of interest" description="Disordered" evidence="2">
    <location>
        <begin position="329"/>
        <end position="354"/>
    </location>
</feature>
<evidence type="ECO:0000256" key="1">
    <source>
        <dbReference type="PROSITE-ProRule" id="PRU00176"/>
    </source>
</evidence>